<dbReference type="GO" id="GO:0030435">
    <property type="term" value="P:sporulation resulting in formation of a cellular spore"/>
    <property type="evidence" value="ECO:0007669"/>
    <property type="project" value="UniProtKB-KW"/>
</dbReference>
<comment type="similarity">
    <text evidence="7">Belongs to the anti-sigma-factor family.</text>
</comment>
<dbReference type="EMBL" id="ACIO01000119">
    <property type="protein sequence ID" value="EFD00168.1"/>
    <property type="molecule type" value="Genomic_DNA"/>
</dbReference>
<dbReference type="SUPFAM" id="SSF55874">
    <property type="entry name" value="ATPase domain of HSP90 chaperone/DNA topoisomerase II/histidine kinase"/>
    <property type="match status" value="1"/>
</dbReference>
<dbReference type="HOGENOM" id="CLU_090336_11_0_9"/>
<dbReference type="InterPro" id="IPR010194">
    <property type="entry name" value="Anti-sigma_F"/>
</dbReference>
<evidence type="ECO:0000256" key="2">
    <source>
        <dbReference type="ARBA" id="ARBA00022679"/>
    </source>
</evidence>
<dbReference type="Proteomes" id="UP000004968">
    <property type="component" value="Unassembled WGS sequence"/>
</dbReference>
<dbReference type="GO" id="GO:0042174">
    <property type="term" value="P:negative regulation of sporulation resulting in formation of a cellular spore"/>
    <property type="evidence" value="ECO:0007669"/>
    <property type="project" value="InterPro"/>
</dbReference>
<dbReference type="InterPro" id="IPR003594">
    <property type="entry name" value="HATPase_dom"/>
</dbReference>
<keyword evidence="5 7" id="KW-0067">ATP-binding</keyword>
<feature type="domain" description="Histidine kinase/HSP90-like ATPase" evidence="8">
    <location>
        <begin position="54"/>
        <end position="158"/>
    </location>
</feature>
<comment type="caution">
    <text evidence="9">The sequence shown here is derived from an EMBL/GenBank/DDBJ whole genome shotgun (WGS) entry which is preliminary data.</text>
</comment>
<comment type="catalytic activity">
    <reaction evidence="7">
        <text>L-seryl-[protein] + ATP = O-phospho-L-seryl-[protein] + ADP + H(+)</text>
        <dbReference type="Rhea" id="RHEA:17989"/>
        <dbReference type="Rhea" id="RHEA-COMP:9863"/>
        <dbReference type="Rhea" id="RHEA-COMP:11604"/>
        <dbReference type="ChEBI" id="CHEBI:15378"/>
        <dbReference type="ChEBI" id="CHEBI:29999"/>
        <dbReference type="ChEBI" id="CHEBI:30616"/>
        <dbReference type="ChEBI" id="CHEBI:83421"/>
        <dbReference type="ChEBI" id="CHEBI:456216"/>
        <dbReference type="EC" id="2.7.11.1"/>
    </reaction>
</comment>
<keyword evidence="1 7" id="KW-0723">Serine/threonine-protein kinase</keyword>
<comment type="function">
    <text evidence="7">Binds to sigma F and blocks its ability to form an RNA polymerase holoenzyme (E-sigma F). Phosphorylates SpoIIAA on a serine residue. This phosphorylation may enable SpoIIAA to act as an anti-anti-sigma factor that counteracts SpoIIAB and thus releases sigma F from inhibition.</text>
</comment>
<dbReference type="GO" id="GO:0106310">
    <property type="term" value="F:protein serine kinase activity"/>
    <property type="evidence" value="ECO:0007669"/>
    <property type="project" value="RHEA"/>
</dbReference>
<evidence type="ECO:0000256" key="6">
    <source>
        <dbReference type="ARBA" id="ARBA00022969"/>
    </source>
</evidence>
<dbReference type="GO" id="GO:0005524">
    <property type="term" value="F:ATP binding"/>
    <property type="evidence" value="ECO:0007669"/>
    <property type="project" value="UniProtKB-KW"/>
</dbReference>
<dbReference type="PANTHER" id="PTHR35526:SF3">
    <property type="entry name" value="ANTI-SIGMA-F FACTOR RSBW"/>
    <property type="match status" value="1"/>
</dbReference>
<comment type="catalytic activity">
    <reaction evidence="7">
        <text>L-threonyl-[protein] + ATP = O-phospho-L-threonyl-[protein] + ADP + H(+)</text>
        <dbReference type="Rhea" id="RHEA:46608"/>
        <dbReference type="Rhea" id="RHEA-COMP:11060"/>
        <dbReference type="Rhea" id="RHEA-COMP:11605"/>
        <dbReference type="ChEBI" id="CHEBI:15378"/>
        <dbReference type="ChEBI" id="CHEBI:30013"/>
        <dbReference type="ChEBI" id="CHEBI:30616"/>
        <dbReference type="ChEBI" id="CHEBI:61977"/>
        <dbReference type="ChEBI" id="CHEBI:456216"/>
        <dbReference type="EC" id="2.7.11.1"/>
    </reaction>
</comment>
<evidence type="ECO:0000256" key="4">
    <source>
        <dbReference type="ARBA" id="ARBA00022777"/>
    </source>
</evidence>
<dbReference type="InterPro" id="IPR050267">
    <property type="entry name" value="Anti-sigma-factor_SerPK"/>
</dbReference>
<reference evidence="9 10" key="1">
    <citation type="submission" date="2010-01" db="EMBL/GenBank/DDBJ databases">
        <authorList>
            <person name="Weinstock G."/>
            <person name="Sodergren E."/>
            <person name="Clifton S."/>
            <person name="Fulton L."/>
            <person name="Fulton B."/>
            <person name="Courtney L."/>
            <person name="Fronick C."/>
            <person name="Harrison M."/>
            <person name="Strong C."/>
            <person name="Farmer C."/>
            <person name="Delahaunty K."/>
            <person name="Markovic C."/>
            <person name="Hall O."/>
            <person name="Minx P."/>
            <person name="Tomlinson C."/>
            <person name="Mitreva M."/>
            <person name="Nelson J."/>
            <person name="Hou S."/>
            <person name="Wollam A."/>
            <person name="Pepin K.H."/>
            <person name="Johnson M."/>
            <person name="Bhonagiri V."/>
            <person name="Nash W.E."/>
            <person name="Warren W."/>
            <person name="Chinwalla A."/>
            <person name="Mardis E.R."/>
            <person name="Wilson R.K."/>
        </authorList>
    </citation>
    <scope>NUCLEOTIDE SEQUENCE [LARGE SCALE GENOMIC DNA]</scope>
    <source>
        <strain evidence="9 10">DSM 13479</strain>
    </source>
</reference>
<name>D3ADB8_9FIRM</name>
<dbReference type="InterPro" id="IPR036890">
    <property type="entry name" value="HATPase_C_sf"/>
</dbReference>
<evidence type="ECO:0000313" key="9">
    <source>
        <dbReference type="EMBL" id="EFD00168.1"/>
    </source>
</evidence>
<evidence type="ECO:0000313" key="10">
    <source>
        <dbReference type="Proteomes" id="UP000004968"/>
    </source>
</evidence>
<dbReference type="HAMAP" id="MF_00637">
    <property type="entry name" value="Anti_sigma_F"/>
    <property type="match status" value="1"/>
</dbReference>
<organism evidence="9 10">
    <name type="scientific">Hungatella hathewayi DSM 13479</name>
    <dbReference type="NCBI Taxonomy" id="566550"/>
    <lineage>
        <taxon>Bacteria</taxon>
        <taxon>Bacillati</taxon>
        <taxon>Bacillota</taxon>
        <taxon>Clostridia</taxon>
        <taxon>Lachnospirales</taxon>
        <taxon>Lachnospiraceae</taxon>
        <taxon>Hungatella</taxon>
    </lineage>
</organism>
<dbReference type="AlphaFoldDB" id="D3ADB8"/>
<dbReference type="GO" id="GO:0004674">
    <property type="term" value="F:protein serine/threonine kinase activity"/>
    <property type="evidence" value="ECO:0007669"/>
    <property type="project" value="UniProtKB-KW"/>
</dbReference>
<evidence type="ECO:0000256" key="5">
    <source>
        <dbReference type="ARBA" id="ARBA00022840"/>
    </source>
</evidence>
<dbReference type="PANTHER" id="PTHR35526">
    <property type="entry name" value="ANTI-SIGMA-F FACTOR RSBW-RELATED"/>
    <property type="match status" value="1"/>
</dbReference>
<dbReference type="GO" id="GO:0016989">
    <property type="term" value="F:sigma factor antagonist activity"/>
    <property type="evidence" value="ECO:0007669"/>
    <property type="project" value="InterPro"/>
</dbReference>
<evidence type="ECO:0000259" key="8">
    <source>
        <dbReference type="SMART" id="SM00387"/>
    </source>
</evidence>
<dbReference type="NCBIfam" id="TIGR01925">
    <property type="entry name" value="spIIAB"/>
    <property type="match status" value="1"/>
</dbReference>
<evidence type="ECO:0000256" key="7">
    <source>
        <dbReference type="HAMAP-Rule" id="MF_00637"/>
    </source>
</evidence>
<gene>
    <name evidence="7 9" type="primary">spoIIAB</name>
    <name evidence="9" type="ORF">CLOSTHATH_01596</name>
</gene>
<accession>D3ADB8</accession>
<dbReference type="Pfam" id="PF13581">
    <property type="entry name" value="HATPase_c_2"/>
    <property type="match status" value="1"/>
</dbReference>
<dbReference type="GO" id="GO:0030436">
    <property type="term" value="P:asexual sporulation"/>
    <property type="evidence" value="ECO:0007669"/>
    <property type="project" value="UniProtKB-UniRule"/>
</dbReference>
<sequence>MTQRKTQSQVEEESMLEENRPEVLRMEIESLSRNEEFARVVVSVFMARMNPTLEELDDVKTAVSEAVTNAVIHGYQGNGGIIYLEVKILGQELTVTVKDTGIGIPNIPQAMEPMFTTDPEGERSGMGFSFMEAFMDEVSVESEPDKGTVVTMKKKINR</sequence>
<protein>
    <recommendedName>
        <fullName evidence="7">Anti-sigma F factor</fullName>
        <ecNumber evidence="7">2.7.11.1</ecNumber>
    </recommendedName>
    <alternativeName>
        <fullName evidence="7">Stage II sporulation protein AB</fullName>
    </alternativeName>
</protein>
<proteinExistence type="inferred from homology"/>
<dbReference type="EC" id="2.7.11.1" evidence="7"/>
<keyword evidence="2 7" id="KW-0808">Transferase</keyword>
<keyword evidence="4 7" id="KW-0418">Kinase</keyword>
<evidence type="ECO:0000256" key="3">
    <source>
        <dbReference type="ARBA" id="ARBA00022741"/>
    </source>
</evidence>
<keyword evidence="3 7" id="KW-0547">Nucleotide-binding</keyword>
<evidence type="ECO:0000256" key="1">
    <source>
        <dbReference type="ARBA" id="ARBA00022527"/>
    </source>
</evidence>
<dbReference type="Gene3D" id="3.30.565.10">
    <property type="entry name" value="Histidine kinase-like ATPase, C-terminal domain"/>
    <property type="match status" value="1"/>
</dbReference>
<keyword evidence="6 7" id="KW-0749">Sporulation</keyword>
<dbReference type="SMART" id="SM00387">
    <property type="entry name" value="HATPase_c"/>
    <property type="match status" value="1"/>
</dbReference>